<dbReference type="SMART" id="SM00205">
    <property type="entry name" value="THN"/>
    <property type="match status" value="1"/>
</dbReference>
<dbReference type="OMA" id="WWITILA"/>
<keyword evidence="4" id="KW-1185">Reference proteome</keyword>
<dbReference type="PANTHER" id="PTHR31013:SF12">
    <property type="entry name" value="PATHOGENESIS-RELATED PROTEIN 5-LIKE"/>
    <property type="match status" value="1"/>
</dbReference>
<feature type="disulfide bond" evidence="1">
    <location>
        <begin position="43"/>
        <end position="261"/>
    </location>
</feature>
<evidence type="ECO:0000256" key="2">
    <source>
        <dbReference type="SAM" id="SignalP"/>
    </source>
</evidence>
<name>A0A1Y1I7U3_KLENI</name>
<feature type="chain" id="PRO_5012259826" evidence="2">
    <location>
        <begin position="25"/>
        <end position="269"/>
    </location>
</feature>
<feature type="disulfide bond" evidence="1">
    <location>
        <begin position="92"/>
        <end position="99"/>
    </location>
</feature>
<reference evidence="3 4" key="1">
    <citation type="journal article" date="2014" name="Nat. Commun.">
        <title>Klebsormidium flaccidum genome reveals primary factors for plant terrestrial adaptation.</title>
        <authorList>
            <person name="Hori K."/>
            <person name="Maruyama F."/>
            <person name="Fujisawa T."/>
            <person name="Togashi T."/>
            <person name="Yamamoto N."/>
            <person name="Seo M."/>
            <person name="Sato S."/>
            <person name="Yamada T."/>
            <person name="Mori H."/>
            <person name="Tajima N."/>
            <person name="Moriyama T."/>
            <person name="Ikeuchi M."/>
            <person name="Watanabe M."/>
            <person name="Wada H."/>
            <person name="Kobayashi K."/>
            <person name="Saito M."/>
            <person name="Masuda T."/>
            <person name="Sasaki-Sekimoto Y."/>
            <person name="Mashiguchi K."/>
            <person name="Awai K."/>
            <person name="Shimojima M."/>
            <person name="Masuda S."/>
            <person name="Iwai M."/>
            <person name="Nobusawa T."/>
            <person name="Narise T."/>
            <person name="Kondo S."/>
            <person name="Saito H."/>
            <person name="Sato R."/>
            <person name="Murakawa M."/>
            <person name="Ihara Y."/>
            <person name="Oshima-Yamada Y."/>
            <person name="Ohtaka K."/>
            <person name="Satoh M."/>
            <person name="Sonobe K."/>
            <person name="Ishii M."/>
            <person name="Ohtani R."/>
            <person name="Kanamori-Sato M."/>
            <person name="Honoki R."/>
            <person name="Miyazaki D."/>
            <person name="Mochizuki H."/>
            <person name="Umetsu J."/>
            <person name="Higashi K."/>
            <person name="Shibata D."/>
            <person name="Kamiya Y."/>
            <person name="Sato N."/>
            <person name="Nakamura Y."/>
            <person name="Tabata S."/>
            <person name="Ida S."/>
            <person name="Kurokawa K."/>
            <person name="Ohta H."/>
        </authorList>
    </citation>
    <scope>NUCLEOTIDE SEQUENCE [LARGE SCALE GENOMIC DNA]</scope>
    <source>
        <strain evidence="3 4">NIES-2285</strain>
    </source>
</reference>
<dbReference type="PIRSF" id="PIRSF002703">
    <property type="entry name" value="Thaumatin"/>
    <property type="match status" value="1"/>
</dbReference>
<dbReference type="InterPro" id="IPR037176">
    <property type="entry name" value="Osmotin/thaumatin-like_sf"/>
</dbReference>
<dbReference type="Gene3D" id="2.60.110.10">
    <property type="entry name" value="Thaumatin"/>
    <property type="match status" value="1"/>
</dbReference>
<dbReference type="Pfam" id="PF00314">
    <property type="entry name" value="Thaumatin"/>
    <property type="match status" value="1"/>
</dbReference>
<feature type="disulfide bond" evidence="1">
    <location>
        <begin position="171"/>
        <end position="187"/>
    </location>
</feature>
<dbReference type="SUPFAM" id="SSF49870">
    <property type="entry name" value="Osmotin, thaumatin-like protein"/>
    <property type="match status" value="1"/>
</dbReference>
<dbReference type="GO" id="GO:0006952">
    <property type="term" value="P:defense response"/>
    <property type="evidence" value="ECO:0000318"/>
    <property type="project" value="GO_Central"/>
</dbReference>
<sequence length="269" mass="28385">MAAQMKVLVAAALTVSALLSVADARPGRALLQGSRTITVHNNCSETIWLAAHTTPGHNLLTEPASPVLPPGGSAAYYTDNNWIGRIWGRTKCGGDPFRCGTADCDGVTCRFGVTGTPPATLAEFAMTQWGGLDFYDVSVVDGFNLPMQIAPSVSSCVTAGCEYDIVATNNCPAPLQQKDSNGAVIGCYNACAAPEFQSSPDLDKYCCIGKYIDADACIAVHPDAYTTAHKQACPLAYSYAYDDANKSLFACAQANYDIYFCGGPGLTKF</sequence>
<dbReference type="STRING" id="105231.A0A1Y1I7U3"/>
<dbReference type="AlphaFoldDB" id="A0A1Y1I7U3"/>
<dbReference type="PRINTS" id="PR00347">
    <property type="entry name" value="THAUMATIN"/>
</dbReference>
<dbReference type="PANTHER" id="PTHR31013">
    <property type="entry name" value="THAUMATIN FAMILY PROTEIN-RELATED"/>
    <property type="match status" value="1"/>
</dbReference>
<evidence type="ECO:0000313" key="3">
    <source>
        <dbReference type="EMBL" id="GAQ84756.1"/>
    </source>
</evidence>
<keyword evidence="2" id="KW-0732">Signal</keyword>
<dbReference type="Proteomes" id="UP000054558">
    <property type="component" value="Unassembled WGS sequence"/>
</dbReference>
<gene>
    <name evidence="3" type="ORF">KFL_002040150</name>
</gene>
<feature type="disulfide bond" evidence="1">
    <location>
        <begin position="207"/>
        <end position="217"/>
    </location>
</feature>
<dbReference type="InterPro" id="IPR001938">
    <property type="entry name" value="Thaumatin"/>
</dbReference>
<dbReference type="PROSITE" id="PS51367">
    <property type="entry name" value="THAUMATIN_2"/>
    <property type="match status" value="1"/>
</dbReference>
<feature type="signal peptide" evidence="2">
    <location>
        <begin position="1"/>
        <end position="24"/>
    </location>
</feature>
<protein>
    <submittedName>
        <fullName evidence="3">Pathogenesis-related thaumatin superfamily protein</fullName>
    </submittedName>
</protein>
<feature type="disulfide bond" evidence="1">
    <location>
        <begin position="161"/>
        <end position="233"/>
    </location>
</feature>
<proteinExistence type="predicted"/>
<feature type="disulfide bond" evidence="1">
    <location>
        <begin position="156"/>
        <end position="251"/>
    </location>
</feature>
<dbReference type="OrthoDB" id="2020591at2759"/>
<accession>A0A1Y1I7U3</accession>
<organism evidence="3 4">
    <name type="scientific">Klebsormidium nitens</name>
    <name type="common">Green alga</name>
    <name type="synonym">Ulothrix nitens</name>
    <dbReference type="NCBI Taxonomy" id="105231"/>
    <lineage>
        <taxon>Eukaryota</taxon>
        <taxon>Viridiplantae</taxon>
        <taxon>Streptophyta</taxon>
        <taxon>Klebsormidiophyceae</taxon>
        <taxon>Klebsormidiales</taxon>
        <taxon>Klebsormidiaceae</taxon>
        <taxon>Klebsormidium</taxon>
    </lineage>
</organism>
<evidence type="ECO:0000256" key="1">
    <source>
        <dbReference type="PIRSR" id="PIRSR002703-1"/>
    </source>
</evidence>
<dbReference type="EMBL" id="DF237153">
    <property type="protein sequence ID" value="GAQ84756.1"/>
    <property type="molecule type" value="Genomic_DNA"/>
</dbReference>
<evidence type="ECO:0000313" key="4">
    <source>
        <dbReference type="Proteomes" id="UP000054558"/>
    </source>
</evidence>
<feature type="disulfide bond" evidence="1">
    <location>
        <begin position="191"/>
        <end position="206"/>
    </location>
</feature>
<keyword evidence="1" id="KW-1015">Disulfide bond</keyword>